<keyword evidence="2" id="KW-0238">DNA-binding</keyword>
<dbReference type="PANTHER" id="PTHR43537:SF5">
    <property type="entry name" value="UXU OPERON TRANSCRIPTIONAL REGULATOR"/>
    <property type="match status" value="1"/>
</dbReference>
<keyword evidence="3" id="KW-0804">Transcription</keyword>
<reference evidence="6 7" key="1">
    <citation type="submission" date="2019-11" db="EMBL/GenBank/DDBJ databases">
        <authorList>
            <person name="Li X.-J."/>
            <person name="Feng X.-M."/>
        </authorList>
    </citation>
    <scope>NUCLEOTIDE SEQUENCE [LARGE SCALE GENOMIC DNA]</scope>
    <source>
        <strain evidence="6 7">XMNu-373</strain>
    </source>
</reference>
<feature type="region of interest" description="Disordered" evidence="4">
    <location>
        <begin position="1"/>
        <end position="20"/>
    </location>
</feature>
<sequence>MASVVDAGQEATRPSTAPARRLSSDDVYNRLRALILENAIAPGERVNIDALARQLGVSQTPVREAVRRLEGDQLLNKVPGKGYQTTPLLDLDRLRQLFEFRLVVDLWAVRAVAVNRLGNPGPQLREEIDRFTRAIVGVGDIRHLLLEHDTRFHGLVLGALGNDVAKTAYDQTHCHFHAFRLYSADTSGAVTVDEHARVARAIEACDADEAEAAMHHHLTNAFYRFSEAFGSSRDVQLRHPEPARIF</sequence>
<dbReference type="Proteomes" id="UP000460435">
    <property type="component" value="Unassembled WGS sequence"/>
</dbReference>
<evidence type="ECO:0000313" key="7">
    <source>
        <dbReference type="Proteomes" id="UP000460435"/>
    </source>
</evidence>
<dbReference type="GO" id="GO:0003700">
    <property type="term" value="F:DNA-binding transcription factor activity"/>
    <property type="evidence" value="ECO:0007669"/>
    <property type="project" value="InterPro"/>
</dbReference>
<dbReference type="SMART" id="SM00345">
    <property type="entry name" value="HTH_GNTR"/>
    <property type="match status" value="1"/>
</dbReference>
<dbReference type="AlphaFoldDB" id="A0A7K3M802"/>
<dbReference type="InterPro" id="IPR036390">
    <property type="entry name" value="WH_DNA-bd_sf"/>
</dbReference>
<dbReference type="EMBL" id="WLZY01000007">
    <property type="protein sequence ID" value="NDL59426.1"/>
    <property type="molecule type" value="Genomic_DNA"/>
</dbReference>
<dbReference type="Pfam" id="PF00392">
    <property type="entry name" value="GntR"/>
    <property type="match status" value="1"/>
</dbReference>
<evidence type="ECO:0000256" key="4">
    <source>
        <dbReference type="SAM" id="MobiDB-lite"/>
    </source>
</evidence>
<dbReference type="SUPFAM" id="SSF48008">
    <property type="entry name" value="GntR ligand-binding domain-like"/>
    <property type="match status" value="1"/>
</dbReference>
<dbReference type="Gene3D" id="1.20.120.530">
    <property type="entry name" value="GntR ligand-binding domain-like"/>
    <property type="match status" value="1"/>
</dbReference>
<name>A0A7K3M802_9ACTN</name>
<accession>A0A7K3M802</accession>
<proteinExistence type="predicted"/>
<comment type="caution">
    <text evidence="6">The sequence shown here is derived from an EMBL/GenBank/DDBJ whole genome shotgun (WGS) entry which is preliminary data.</text>
</comment>
<dbReference type="InterPro" id="IPR036388">
    <property type="entry name" value="WH-like_DNA-bd_sf"/>
</dbReference>
<dbReference type="SUPFAM" id="SSF46785">
    <property type="entry name" value="Winged helix' DNA-binding domain"/>
    <property type="match status" value="1"/>
</dbReference>
<dbReference type="InterPro" id="IPR000524">
    <property type="entry name" value="Tscrpt_reg_HTH_GntR"/>
</dbReference>
<evidence type="ECO:0000313" key="6">
    <source>
        <dbReference type="EMBL" id="NDL59426.1"/>
    </source>
</evidence>
<evidence type="ECO:0000259" key="5">
    <source>
        <dbReference type="PROSITE" id="PS50949"/>
    </source>
</evidence>
<organism evidence="6 7">
    <name type="scientific">Phytoactinopolyspora mesophila</name>
    <dbReference type="NCBI Taxonomy" id="2650750"/>
    <lineage>
        <taxon>Bacteria</taxon>
        <taxon>Bacillati</taxon>
        <taxon>Actinomycetota</taxon>
        <taxon>Actinomycetes</taxon>
        <taxon>Jiangellales</taxon>
        <taxon>Jiangellaceae</taxon>
        <taxon>Phytoactinopolyspora</taxon>
    </lineage>
</organism>
<dbReference type="CDD" id="cd07377">
    <property type="entry name" value="WHTH_GntR"/>
    <property type="match status" value="1"/>
</dbReference>
<feature type="domain" description="HTH gntR-type" evidence="5">
    <location>
        <begin position="21"/>
        <end position="88"/>
    </location>
</feature>
<gene>
    <name evidence="6" type="ORF">F7O44_20345</name>
</gene>
<dbReference type="RefSeq" id="WP_162452111.1">
    <property type="nucleotide sequence ID" value="NZ_WLZY01000007.1"/>
</dbReference>
<evidence type="ECO:0000256" key="3">
    <source>
        <dbReference type="ARBA" id="ARBA00023163"/>
    </source>
</evidence>
<dbReference type="SMART" id="SM00895">
    <property type="entry name" value="FCD"/>
    <property type="match status" value="1"/>
</dbReference>
<evidence type="ECO:0000256" key="1">
    <source>
        <dbReference type="ARBA" id="ARBA00023015"/>
    </source>
</evidence>
<protein>
    <submittedName>
        <fullName evidence="6">GntR family transcriptional regulator</fullName>
    </submittedName>
</protein>
<dbReference type="Gene3D" id="1.10.10.10">
    <property type="entry name" value="Winged helix-like DNA-binding domain superfamily/Winged helix DNA-binding domain"/>
    <property type="match status" value="1"/>
</dbReference>
<keyword evidence="7" id="KW-1185">Reference proteome</keyword>
<dbReference type="InterPro" id="IPR008920">
    <property type="entry name" value="TF_FadR/GntR_C"/>
</dbReference>
<dbReference type="InterPro" id="IPR011711">
    <property type="entry name" value="GntR_C"/>
</dbReference>
<evidence type="ECO:0000256" key="2">
    <source>
        <dbReference type="ARBA" id="ARBA00023125"/>
    </source>
</evidence>
<dbReference type="GO" id="GO:0003677">
    <property type="term" value="F:DNA binding"/>
    <property type="evidence" value="ECO:0007669"/>
    <property type="project" value="UniProtKB-KW"/>
</dbReference>
<dbReference type="Pfam" id="PF07729">
    <property type="entry name" value="FCD"/>
    <property type="match status" value="1"/>
</dbReference>
<keyword evidence="1" id="KW-0805">Transcription regulation</keyword>
<dbReference type="PROSITE" id="PS50949">
    <property type="entry name" value="HTH_GNTR"/>
    <property type="match status" value="1"/>
</dbReference>
<dbReference type="PANTHER" id="PTHR43537">
    <property type="entry name" value="TRANSCRIPTIONAL REGULATOR, GNTR FAMILY"/>
    <property type="match status" value="1"/>
</dbReference>